<dbReference type="InterPro" id="IPR016032">
    <property type="entry name" value="Sig_transdc_resp-reg_C-effctor"/>
</dbReference>
<dbReference type="Gene3D" id="1.10.10.10">
    <property type="entry name" value="Winged helix-like DNA-binding domain superfamily/Winged helix DNA-binding domain"/>
    <property type="match status" value="1"/>
</dbReference>
<dbReference type="InterPro" id="IPR036388">
    <property type="entry name" value="WH-like_DNA-bd_sf"/>
</dbReference>
<evidence type="ECO:0000256" key="1">
    <source>
        <dbReference type="SAM" id="Phobius"/>
    </source>
</evidence>
<protein>
    <submittedName>
        <fullName evidence="2">Transcription regulator</fullName>
    </submittedName>
    <submittedName>
        <fullName evidence="3">Transcriptional regulator</fullName>
    </submittedName>
</protein>
<reference evidence="2 4" key="1">
    <citation type="journal article" date="2004" name="Nat. Genet.">
        <title>Comparison of genome degradation in Paratyphi A and Typhi, human-restricted serovars of Salmonella enterica that cause typhoid.</title>
        <authorList>
            <person name="McClelland M."/>
            <person name="Sanderson K.E."/>
            <person name="Clifton S.W."/>
            <person name="Latreille P."/>
            <person name="Porwollik S."/>
            <person name="Sabo A."/>
            <person name="Meyer R."/>
            <person name="Bieri T."/>
            <person name="Ozersky P."/>
            <person name="McLellan M."/>
            <person name="Harkins C.R."/>
            <person name="Wang C."/>
            <person name="Nguyen C."/>
            <person name="Berghoff A."/>
            <person name="Elliott G."/>
            <person name="Kohlberg S."/>
            <person name="Strong C."/>
            <person name="Du F."/>
            <person name="Carter J."/>
            <person name="Kremizki C."/>
            <person name="Layman D."/>
            <person name="Leonard S."/>
            <person name="Sun H."/>
            <person name="Fulton L."/>
            <person name="Nash W."/>
            <person name="Miner T."/>
            <person name="Minx P."/>
            <person name="Delehaunty K."/>
            <person name="Fronick C."/>
            <person name="Magrini V."/>
            <person name="Nhan M."/>
            <person name="Warren W."/>
            <person name="Florea L."/>
            <person name="Spieth J."/>
            <person name="Wilson R.K."/>
        </authorList>
    </citation>
    <scope>NUCLEOTIDE SEQUENCE [LARGE SCALE GENOMIC DNA]</scope>
    <source>
        <strain evidence="2">ATCC 9150</strain>
        <strain evidence="4">ATCC 9150 / SARB42</strain>
    </source>
</reference>
<evidence type="ECO:0000313" key="2">
    <source>
        <dbReference type="EMBL" id="AAV76068.1"/>
    </source>
</evidence>
<evidence type="ECO:0000313" key="4">
    <source>
        <dbReference type="Proteomes" id="UP000008185"/>
    </source>
</evidence>
<keyword evidence="1" id="KW-0812">Transmembrane</keyword>
<dbReference type="RefSeq" id="WP_000158345.1">
    <property type="nucleotide sequence ID" value="NC_006511.1"/>
</dbReference>
<dbReference type="AlphaFoldDB" id="A0A0H2WM31"/>
<dbReference type="GO" id="GO:0006355">
    <property type="term" value="P:regulation of DNA-templated transcription"/>
    <property type="evidence" value="ECO:0007669"/>
    <property type="project" value="InterPro"/>
</dbReference>
<sequence>MTIYLINSTHTYNDKTNELKNIKTGKMIKIAAMRIKCLEYMLNHAQQEIIYKKQLTNELWGERSQFISDANLTQILYLLRRDLKGFGLSQFFSTVPRTGIKVDANIIISNENKNLPSSLKKEGNKYIALFFALLTMVIMVIYLIQ</sequence>
<dbReference type="GO" id="GO:0003677">
    <property type="term" value="F:DNA binding"/>
    <property type="evidence" value="ECO:0007669"/>
    <property type="project" value="UniProtKB-KW"/>
</dbReference>
<name>A0A0H2WM31_SALPA</name>
<gene>
    <name evidence="2" type="ordered locus">SPA0032</name>
    <name evidence="3" type="ORF">GNB70_001004</name>
</gene>
<keyword evidence="1" id="KW-0472">Membrane</keyword>
<dbReference type="HOGENOM" id="CLU_146730_0_1_6"/>
<dbReference type="GO" id="GO:0000160">
    <property type="term" value="P:phosphorelay signal transduction system"/>
    <property type="evidence" value="ECO:0007669"/>
    <property type="project" value="InterPro"/>
</dbReference>
<dbReference type="EMBL" id="CP000026">
    <property type="protein sequence ID" value="AAV76068.1"/>
    <property type="molecule type" value="Genomic_DNA"/>
</dbReference>
<evidence type="ECO:0000313" key="3">
    <source>
        <dbReference type="EMBL" id="HAE6985403.1"/>
    </source>
</evidence>
<dbReference type="SUPFAM" id="SSF46894">
    <property type="entry name" value="C-terminal effector domain of the bipartite response regulators"/>
    <property type="match status" value="1"/>
</dbReference>
<organism evidence="2 4">
    <name type="scientific">Salmonella paratyphi A (strain ATCC 9150 / SARB42)</name>
    <dbReference type="NCBI Taxonomy" id="295319"/>
    <lineage>
        <taxon>Bacteria</taxon>
        <taxon>Pseudomonadati</taxon>
        <taxon>Pseudomonadota</taxon>
        <taxon>Gammaproteobacteria</taxon>
        <taxon>Enterobacterales</taxon>
        <taxon>Enterobacteriaceae</taxon>
        <taxon>Salmonella</taxon>
    </lineage>
</organism>
<dbReference type="KEGG" id="spt:SPA0032"/>
<reference evidence="3" key="3">
    <citation type="submission" date="2018-07" db="EMBL/GenBank/DDBJ databases">
        <authorList>
            <consortium name="NCBI Pathogen Detection Project"/>
        </authorList>
    </citation>
    <scope>NUCLEOTIDE SEQUENCE</scope>
    <source>
        <strain evidence="3">ATCC 9150</strain>
    </source>
</reference>
<feature type="transmembrane region" description="Helical" evidence="1">
    <location>
        <begin position="126"/>
        <end position="144"/>
    </location>
</feature>
<keyword evidence="1" id="KW-1133">Transmembrane helix</keyword>
<reference evidence="3" key="2">
    <citation type="journal article" date="2018" name="Genome Biol.">
        <title>SKESA: strategic k-mer extension for scrupulous assemblies.</title>
        <authorList>
            <person name="Souvorov A."/>
            <person name="Agarwala R."/>
            <person name="Lipman D.J."/>
        </authorList>
    </citation>
    <scope>NUCLEOTIDE SEQUENCE</scope>
    <source>
        <strain evidence="3">ATCC 9150</strain>
    </source>
</reference>
<proteinExistence type="predicted"/>
<accession>A0A0H2WM31</accession>
<dbReference type="Proteomes" id="UP000008185">
    <property type="component" value="Chromosome"/>
</dbReference>
<dbReference type="EMBL" id="DAASTS010000004">
    <property type="protein sequence ID" value="HAE6985403.1"/>
    <property type="molecule type" value="Genomic_DNA"/>
</dbReference>